<evidence type="ECO:0000313" key="2">
    <source>
        <dbReference type="EMBL" id="PHL21493.1"/>
    </source>
</evidence>
<dbReference type="EMBL" id="QHGU01000027">
    <property type="protein sequence ID" value="PZM55855.1"/>
    <property type="molecule type" value="Genomic_DNA"/>
</dbReference>
<evidence type="ECO:0000313" key="8">
    <source>
        <dbReference type="Proteomes" id="UP000289562"/>
    </source>
</evidence>
<reference evidence="3 7" key="4">
    <citation type="submission" date="2018-05" db="EMBL/GenBank/DDBJ databases">
        <title>Vancomycin-resistant Enterococcus faecium strain from Chelyabinsk, Russia.</title>
        <authorList>
            <person name="Gostev V."/>
            <person name="Goncharov A."/>
            <person name="Kolodzhieva V."/>
            <person name="Suvorov A."/>
            <person name="Sidorenko S."/>
            <person name="Zueva L."/>
        </authorList>
    </citation>
    <scope>NUCLEOTIDE SEQUENCE [LARGE SCALE GENOMIC DNA]</scope>
    <source>
        <strain evidence="3 7">20</strain>
    </source>
</reference>
<proteinExistence type="predicted"/>
<dbReference type="EMBL" id="MVGJ01000060">
    <property type="protein sequence ID" value="OOL82183.1"/>
    <property type="molecule type" value="Genomic_DNA"/>
</dbReference>
<reference evidence="2 6" key="2">
    <citation type="submission" date="2017-10" db="EMBL/GenBank/DDBJ databases">
        <title>Draft genomes of the Enterococcus faecium isolated from human feces before and after Helicobacter pylori eradication therapy.</title>
        <authorList>
            <person name="Prianichniikov N.A."/>
            <person name="Glushchenko O.E."/>
            <person name="Malakhova M.V."/>
        </authorList>
    </citation>
    <scope>NUCLEOTIDE SEQUENCE [LARGE SCALE GENOMIC DNA]</scope>
    <source>
        <strain evidence="2 6">Hp_5-7</strain>
    </source>
</reference>
<dbReference type="EMBL" id="PCGC01000015">
    <property type="protein sequence ID" value="PHL21493.1"/>
    <property type="molecule type" value="Genomic_DNA"/>
</dbReference>
<gene>
    <name evidence="1" type="ORF">B1P95_10695</name>
    <name evidence="2" type="ORF">CQR37_08035</name>
    <name evidence="4" type="ORF">CYQ77_06015</name>
    <name evidence="3" type="ORF">DKP91_06970</name>
</gene>
<reference evidence="1 5" key="1">
    <citation type="submission" date="2017-02" db="EMBL/GenBank/DDBJ databases">
        <title>Clonality and virulence of isolates of VRE in Hematopoietic Stem Cell Transplanted (HSCT) patients.</title>
        <authorList>
            <person name="Marchi A.P."/>
            <person name="Martins R.C."/>
            <person name="Marie S.K."/>
            <person name="Levin A.S."/>
            <person name="Costa S.F."/>
        </authorList>
    </citation>
    <scope>NUCLEOTIDE SEQUENCE [LARGE SCALE GENOMIC DNA]</scope>
    <source>
        <strain evidence="1 5">LIM1759</strain>
    </source>
</reference>
<evidence type="ECO:0000313" key="3">
    <source>
        <dbReference type="EMBL" id="PZM55855.1"/>
    </source>
</evidence>
<evidence type="ECO:0000313" key="7">
    <source>
        <dbReference type="Proteomes" id="UP000249070"/>
    </source>
</evidence>
<evidence type="ECO:0000313" key="5">
    <source>
        <dbReference type="Proteomes" id="UP000191171"/>
    </source>
</evidence>
<dbReference type="Proteomes" id="UP000249070">
    <property type="component" value="Unassembled WGS sequence"/>
</dbReference>
<evidence type="ECO:0000313" key="4">
    <source>
        <dbReference type="EMBL" id="RXU89487.1"/>
    </source>
</evidence>
<dbReference type="AlphaFoldDB" id="A0A1M2WV01"/>
<dbReference type="Proteomes" id="UP000191171">
    <property type="component" value="Unassembled WGS sequence"/>
</dbReference>
<protein>
    <submittedName>
        <fullName evidence="1">Uncharacterized protein</fullName>
    </submittedName>
</protein>
<dbReference type="EMBL" id="PJVH01000014">
    <property type="protein sequence ID" value="RXU89487.1"/>
    <property type="molecule type" value="Genomic_DNA"/>
</dbReference>
<name>A0A1M2WV01_ENTFC</name>
<evidence type="ECO:0000313" key="1">
    <source>
        <dbReference type="EMBL" id="OOL82183.1"/>
    </source>
</evidence>
<comment type="caution">
    <text evidence="1">The sequence shown here is derived from an EMBL/GenBank/DDBJ whole genome shotgun (WGS) entry which is preliminary data.</text>
</comment>
<organism evidence="1 5">
    <name type="scientific">Enterococcus faecium</name>
    <name type="common">Streptococcus faecium</name>
    <dbReference type="NCBI Taxonomy" id="1352"/>
    <lineage>
        <taxon>Bacteria</taxon>
        <taxon>Bacillati</taxon>
        <taxon>Bacillota</taxon>
        <taxon>Bacilli</taxon>
        <taxon>Lactobacillales</taxon>
        <taxon>Enterococcaceae</taxon>
        <taxon>Enterococcus</taxon>
    </lineage>
</organism>
<dbReference type="Proteomes" id="UP000289562">
    <property type="component" value="Unassembled WGS sequence"/>
</dbReference>
<evidence type="ECO:0000313" key="6">
    <source>
        <dbReference type="Proteomes" id="UP000224303"/>
    </source>
</evidence>
<accession>A0A1M2WV01</accession>
<sequence length="65" mass="7441">MVPPNVQTQMRSSSVVTVRPPLLQQGFRKWSSFGFLLEKFQPSFSSLIEDSQIQLAFSSINYVFI</sequence>
<reference evidence="4 8" key="3">
    <citation type="submission" date="2017-12" db="EMBL/GenBank/DDBJ databases">
        <title>A pool of 800 enterococci isolated from chicken carcass rinse samples from New Zealand.</title>
        <authorList>
            <person name="Zhang J."/>
            <person name="Rogers L."/>
            <person name="Midwinter A."/>
            <person name="French N."/>
        </authorList>
    </citation>
    <scope>NUCLEOTIDE SEQUENCE [LARGE SCALE GENOMIC DNA]</scope>
    <source>
        <strain evidence="4 8">EN697</strain>
    </source>
</reference>
<dbReference type="Proteomes" id="UP000224303">
    <property type="component" value="Unassembled WGS sequence"/>
</dbReference>